<evidence type="ECO:0000313" key="3">
    <source>
        <dbReference type="Proteomes" id="UP000000763"/>
    </source>
</evidence>
<accession>Q6K757</accession>
<name>Q6K757_ORYSJ</name>
<sequence length="66" mass="7031">MAALGAGRRRRAGGDSMAARGSERRCDGRRCGALDERRDGWRGARRGDGDGARRWDGDVAGGERAA</sequence>
<organism evidence="2 3">
    <name type="scientific">Oryza sativa subsp. japonica</name>
    <name type="common">Rice</name>
    <dbReference type="NCBI Taxonomy" id="39947"/>
    <lineage>
        <taxon>Eukaryota</taxon>
        <taxon>Viridiplantae</taxon>
        <taxon>Streptophyta</taxon>
        <taxon>Embryophyta</taxon>
        <taxon>Tracheophyta</taxon>
        <taxon>Spermatophyta</taxon>
        <taxon>Magnoliopsida</taxon>
        <taxon>Liliopsida</taxon>
        <taxon>Poales</taxon>
        <taxon>Poaceae</taxon>
        <taxon>BOP clade</taxon>
        <taxon>Oryzoideae</taxon>
        <taxon>Oryzeae</taxon>
        <taxon>Oryzinae</taxon>
        <taxon>Oryza</taxon>
        <taxon>Oryza sativa</taxon>
    </lineage>
</organism>
<dbReference type="AlphaFoldDB" id="Q6K757"/>
<proteinExistence type="predicted"/>
<feature type="region of interest" description="Disordered" evidence="1">
    <location>
        <begin position="1"/>
        <end position="66"/>
    </location>
</feature>
<dbReference type="Proteomes" id="UP000000763">
    <property type="component" value="Chromosome 2"/>
</dbReference>
<evidence type="ECO:0000256" key="1">
    <source>
        <dbReference type="SAM" id="MobiDB-lite"/>
    </source>
</evidence>
<dbReference type="EMBL" id="AP004864">
    <property type="protein sequence ID" value="BAD21890.1"/>
    <property type="molecule type" value="Genomic_DNA"/>
</dbReference>
<reference evidence="3" key="2">
    <citation type="journal article" date="2008" name="Nucleic Acids Res.">
        <title>The rice annotation project database (RAP-DB): 2008 update.</title>
        <authorList>
            <consortium name="The rice annotation project (RAP)"/>
        </authorList>
    </citation>
    <scope>GENOME REANNOTATION</scope>
    <source>
        <strain evidence="3">cv. Nipponbare</strain>
    </source>
</reference>
<feature type="compositionally biased region" description="Basic and acidic residues" evidence="1">
    <location>
        <begin position="21"/>
        <end position="57"/>
    </location>
</feature>
<reference evidence="3" key="1">
    <citation type="journal article" date="2005" name="Nature">
        <title>The map-based sequence of the rice genome.</title>
        <authorList>
            <consortium name="International rice genome sequencing project (IRGSP)"/>
            <person name="Matsumoto T."/>
            <person name="Wu J."/>
            <person name="Kanamori H."/>
            <person name="Katayose Y."/>
            <person name="Fujisawa M."/>
            <person name="Namiki N."/>
            <person name="Mizuno H."/>
            <person name="Yamamoto K."/>
            <person name="Antonio B.A."/>
            <person name="Baba T."/>
            <person name="Sakata K."/>
            <person name="Nagamura Y."/>
            <person name="Aoki H."/>
            <person name="Arikawa K."/>
            <person name="Arita K."/>
            <person name="Bito T."/>
            <person name="Chiden Y."/>
            <person name="Fujitsuka N."/>
            <person name="Fukunaka R."/>
            <person name="Hamada M."/>
            <person name="Harada C."/>
            <person name="Hayashi A."/>
            <person name="Hijishita S."/>
            <person name="Honda M."/>
            <person name="Hosokawa S."/>
            <person name="Ichikawa Y."/>
            <person name="Idonuma A."/>
            <person name="Iijima M."/>
            <person name="Ikeda M."/>
            <person name="Ikeno M."/>
            <person name="Ito K."/>
            <person name="Ito S."/>
            <person name="Ito T."/>
            <person name="Ito Y."/>
            <person name="Ito Y."/>
            <person name="Iwabuchi A."/>
            <person name="Kamiya K."/>
            <person name="Karasawa W."/>
            <person name="Kurita K."/>
            <person name="Katagiri S."/>
            <person name="Kikuta A."/>
            <person name="Kobayashi H."/>
            <person name="Kobayashi N."/>
            <person name="Machita K."/>
            <person name="Maehara T."/>
            <person name="Masukawa M."/>
            <person name="Mizubayashi T."/>
            <person name="Mukai Y."/>
            <person name="Nagasaki H."/>
            <person name="Nagata Y."/>
            <person name="Naito S."/>
            <person name="Nakashima M."/>
            <person name="Nakama Y."/>
            <person name="Nakamichi Y."/>
            <person name="Nakamura M."/>
            <person name="Meguro A."/>
            <person name="Negishi M."/>
            <person name="Ohta I."/>
            <person name="Ohta T."/>
            <person name="Okamoto M."/>
            <person name="Ono N."/>
            <person name="Saji S."/>
            <person name="Sakaguchi M."/>
            <person name="Sakai K."/>
            <person name="Shibata M."/>
            <person name="Shimokawa T."/>
            <person name="Song J."/>
            <person name="Takazaki Y."/>
            <person name="Terasawa K."/>
            <person name="Tsugane M."/>
            <person name="Tsuji K."/>
            <person name="Ueda S."/>
            <person name="Waki K."/>
            <person name="Yamagata H."/>
            <person name="Yamamoto M."/>
            <person name="Yamamoto S."/>
            <person name="Yamane H."/>
            <person name="Yoshiki S."/>
            <person name="Yoshihara R."/>
            <person name="Yukawa K."/>
            <person name="Zhong H."/>
            <person name="Yano M."/>
            <person name="Yuan Q."/>
            <person name="Ouyang S."/>
            <person name="Liu J."/>
            <person name="Jones K.M."/>
            <person name="Gansberger K."/>
            <person name="Moffat K."/>
            <person name="Hill J."/>
            <person name="Bera J."/>
            <person name="Fadrosh D."/>
            <person name="Jin S."/>
            <person name="Johri S."/>
            <person name="Kim M."/>
            <person name="Overton L."/>
            <person name="Reardon M."/>
            <person name="Tsitrin T."/>
            <person name="Vuong H."/>
            <person name="Weaver B."/>
            <person name="Ciecko A."/>
            <person name="Tallon L."/>
            <person name="Jackson J."/>
            <person name="Pai G."/>
            <person name="Aken S.V."/>
            <person name="Utterback T."/>
            <person name="Reidmuller S."/>
            <person name="Feldblyum T."/>
            <person name="Hsiao J."/>
            <person name="Zismann V."/>
            <person name="Iobst S."/>
            <person name="de Vazeille A.R."/>
            <person name="Buell C.R."/>
            <person name="Ying K."/>
            <person name="Li Y."/>
            <person name="Lu T."/>
            <person name="Huang Y."/>
            <person name="Zhao Q."/>
            <person name="Feng Q."/>
            <person name="Zhang L."/>
            <person name="Zhu J."/>
            <person name="Weng Q."/>
            <person name="Mu J."/>
            <person name="Lu Y."/>
            <person name="Fan D."/>
            <person name="Liu Y."/>
            <person name="Guan J."/>
            <person name="Zhang Y."/>
            <person name="Yu S."/>
            <person name="Liu X."/>
            <person name="Zhang Y."/>
            <person name="Hong G."/>
            <person name="Han B."/>
            <person name="Choisne N."/>
            <person name="Demange N."/>
            <person name="Orjeda G."/>
            <person name="Samain S."/>
            <person name="Cattolico L."/>
            <person name="Pelletier E."/>
            <person name="Couloux A."/>
            <person name="Segurens B."/>
            <person name="Wincker P."/>
            <person name="D'Hont A."/>
            <person name="Scarpelli C."/>
            <person name="Weissenbach J."/>
            <person name="Salanoubat M."/>
            <person name="Quetier F."/>
            <person name="Yu Y."/>
            <person name="Kim H.R."/>
            <person name="Rambo T."/>
            <person name="Currie J."/>
            <person name="Collura K."/>
            <person name="Luo M."/>
            <person name="Yang T."/>
            <person name="Ammiraju J.S.S."/>
            <person name="Engler F."/>
            <person name="Soderlund C."/>
            <person name="Wing R.A."/>
            <person name="Palmer L.E."/>
            <person name="de la Bastide M."/>
            <person name="Spiegel L."/>
            <person name="Nascimento L."/>
            <person name="Zutavern T."/>
            <person name="O'Shaughnessy A."/>
            <person name="Dike S."/>
            <person name="Dedhia N."/>
            <person name="Preston R."/>
            <person name="Balija V."/>
            <person name="McCombie W.R."/>
            <person name="Chow T."/>
            <person name="Chen H."/>
            <person name="Chung M."/>
            <person name="Chen C."/>
            <person name="Shaw J."/>
            <person name="Wu H."/>
            <person name="Hsiao K."/>
            <person name="Chao Y."/>
            <person name="Chu M."/>
            <person name="Cheng C."/>
            <person name="Hour A."/>
            <person name="Lee P."/>
            <person name="Lin S."/>
            <person name="Lin Y."/>
            <person name="Liou J."/>
            <person name="Liu S."/>
            <person name="Hsing Y."/>
            <person name="Raghuvanshi S."/>
            <person name="Mohanty A."/>
            <person name="Bharti A.K."/>
            <person name="Gaur A."/>
            <person name="Gupta V."/>
            <person name="Kumar D."/>
            <person name="Ravi V."/>
            <person name="Vij S."/>
            <person name="Kapur A."/>
            <person name="Khurana P."/>
            <person name="Khurana P."/>
            <person name="Khurana J.P."/>
            <person name="Tyagi A.K."/>
            <person name="Gaikwad K."/>
            <person name="Singh A."/>
            <person name="Dalal V."/>
            <person name="Srivastava S."/>
            <person name="Dixit A."/>
            <person name="Pal A.K."/>
            <person name="Ghazi I.A."/>
            <person name="Yadav M."/>
            <person name="Pandit A."/>
            <person name="Bhargava A."/>
            <person name="Sureshbabu K."/>
            <person name="Batra K."/>
            <person name="Sharma T.R."/>
            <person name="Mohapatra T."/>
            <person name="Singh N.K."/>
            <person name="Messing J."/>
            <person name="Nelson A.B."/>
            <person name="Fuks G."/>
            <person name="Kavchok S."/>
            <person name="Keizer G."/>
            <person name="Linton E."/>
            <person name="Llaca V."/>
            <person name="Song R."/>
            <person name="Tanyolac B."/>
            <person name="Young S."/>
            <person name="Ho-Il K."/>
            <person name="Hahn J.H."/>
            <person name="Sangsakoo G."/>
            <person name="Vanavichit A."/>
            <person name="de Mattos Luiz.A.T."/>
            <person name="Zimmer P.D."/>
            <person name="Malone G."/>
            <person name="Dellagostin O."/>
            <person name="de Oliveira A.C."/>
            <person name="Bevan M."/>
            <person name="Bancroft I."/>
            <person name="Minx P."/>
            <person name="Cordum H."/>
            <person name="Wilson R."/>
            <person name="Cheng Z."/>
            <person name="Jin W."/>
            <person name="Jiang J."/>
            <person name="Leong S.A."/>
            <person name="Iwama H."/>
            <person name="Gojobori T."/>
            <person name="Itoh T."/>
            <person name="Niimura Y."/>
            <person name="Fujii Y."/>
            <person name="Habara T."/>
            <person name="Sakai H."/>
            <person name="Sato Y."/>
            <person name="Wilson G."/>
            <person name="Kumar K."/>
            <person name="McCouch S."/>
            <person name="Juretic N."/>
            <person name="Hoen D."/>
            <person name="Wright S."/>
            <person name="Bruskiewich R."/>
            <person name="Bureau T."/>
            <person name="Miyao A."/>
            <person name="Hirochika H."/>
            <person name="Nishikawa T."/>
            <person name="Kadowaki K."/>
            <person name="Sugiura M."/>
            <person name="Burr B."/>
            <person name="Sasaki T."/>
        </authorList>
    </citation>
    <scope>NUCLEOTIDE SEQUENCE [LARGE SCALE GENOMIC DNA]</scope>
    <source>
        <strain evidence="3">cv. Nipponbare</strain>
    </source>
</reference>
<protein>
    <submittedName>
        <fullName evidence="2">Uncharacterized protein</fullName>
    </submittedName>
</protein>
<gene>
    <name evidence="2" type="primary">OSJNBa0048K16.21</name>
</gene>
<evidence type="ECO:0000313" key="2">
    <source>
        <dbReference type="EMBL" id="BAD21890.1"/>
    </source>
</evidence>